<dbReference type="Proteomes" id="UP000033163">
    <property type="component" value="Chromosome I"/>
</dbReference>
<dbReference type="Pfam" id="PF17954">
    <property type="entry name" value="Pirin_C_2"/>
    <property type="match status" value="1"/>
</dbReference>
<dbReference type="InterPro" id="IPR003829">
    <property type="entry name" value="Pirin_N_dom"/>
</dbReference>
<dbReference type="InterPro" id="IPR014710">
    <property type="entry name" value="RmlC-like_jellyroll"/>
</dbReference>
<dbReference type="PIRSF" id="PIRSF006232">
    <property type="entry name" value="Pirin"/>
    <property type="match status" value="1"/>
</dbReference>
<dbReference type="EMBL" id="LN831776">
    <property type="protein sequence ID" value="CQR58268.1"/>
    <property type="molecule type" value="Genomic_DNA"/>
</dbReference>
<gene>
    <name evidence="6" type="ORF">PRIO_5899</name>
</gene>
<dbReference type="RefSeq" id="WP_020426843.1">
    <property type="nucleotide sequence ID" value="NZ_AGBD01000245.1"/>
</dbReference>
<dbReference type="PANTHER" id="PTHR43212">
    <property type="entry name" value="QUERCETIN 2,3-DIOXYGENASE"/>
    <property type="match status" value="1"/>
</dbReference>
<sequence>MIMIKVITSAERHTSNREWIHSEFSFSFADYDDPSNAHFGALLAHNDNELSPGQGMHEHPHHDLEIITYVVSGVLKHQDDLGNHAELQGGSVQVMSAGTGINHSETNPSDSEHVRFLQIWLLPDQPGRQPKWDAKFYPAEHKTNTLLPVASGKGEEGALEIHENVTVYLSSLERSRELKYQQREDRRTHIYLISGHLEIACSDGVFQLEPGDAARIRKSCDLHLKGTGSDSNAEFILIDLP</sequence>
<dbReference type="AlphaFoldDB" id="A0A0E3WJ69"/>
<dbReference type="Pfam" id="PF02678">
    <property type="entry name" value="Pirin"/>
    <property type="match status" value="1"/>
</dbReference>
<dbReference type="PANTHER" id="PTHR43212:SF3">
    <property type="entry name" value="QUERCETIN 2,3-DIOXYGENASE"/>
    <property type="match status" value="1"/>
</dbReference>
<proteinExistence type="inferred from homology"/>
<comment type="similarity">
    <text evidence="1 3">Belongs to the pirin family.</text>
</comment>
<comment type="cofactor">
    <cofactor evidence="2">
        <name>Fe cation</name>
        <dbReference type="ChEBI" id="CHEBI:24875"/>
    </cofactor>
    <text evidence="2">Binds 1 Fe cation per subunit.</text>
</comment>
<evidence type="ECO:0000256" key="1">
    <source>
        <dbReference type="ARBA" id="ARBA00008416"/>
    </source>
</evidence>
<accession>A0A0E3WJ69</accession>
<dbReference type="InterPro" id="IPR012093">
    <property type="entry name" value="Pirin"/>
</dbReference>
<dbReference type="InterPro" id="IPR011051">
    <property type="entry name" value="RmlC_Cupin_sf"/>
</dbReference>
<dbReference type="GO" id="GO:0046872">
    <property type="term" value="F:metal ion binding"/>
    <property type="evidence" value="ECO:0007669"/>
    <property type="project" value="UniProtKB-KW"/>
</dbReference>
<dbReference type="HOGENOM" id="CLU_064194_2_2_9"/>
<feature type="binding site" evidence="2">
    <location>
        <position position="103"/>
    </location>
    <ligand>
        <name>Fe cation</name>
        <dbReference type="ChEBI" id="CHEBI:24875"/>
    </ligand>
</feature>
<evidence type="ECO:0000259" key="4">
    <source>
        <dbReference type="Pfam" id="PF02678"/>
    </source>
</evidence>
<evidence type="ECO:0000259" key="5">
    <source>
        <dbReference type="Pfam" id="PF17954"/>
    </source>
</evidence>
<dbReference type="InterPro" id="IPR041602">
    <property type="entry name" value="Quercetinase_C"/>
</dbReference>
<evidence type="ECO:0000313" key="6">
    <source>
        <dbReference type="EMBL" id="CQR58268.1"/>
    </source>
</evidence>
<evidence type="ECO:0000256" key="3">
    <source>
        <dbReference type="RuleBase" id="RU003457"/>
    </source>
</evidence>
<keyword evidence="2" id="KW-0408">Iron</keyword>
<feature type="domain" description="Quercetin 2,3-dioxygenase C-terminal cupin" evidence="5">
    <location>
        <begin position="149"/>
        <end position="240"/>
    </location>
</feature>
<feature type="binding site" evidence="2">
    <location>
        <position position="61"/>
    </location>
    <ligand>
        <name>Fe cation</name>
        <dbReference type="ChEBI" id="CHEBI:24875"/>
    </ligand>
</feature>
<feature type="binding site" evidence="2">
    <location>
        <position position="105"/>
    </location>
    <ligand>
        <name>Fe cation</name>
        <dbReference type="ChEBI" id="CHEBI:24875"/>
    </ligand>
</feature>
<dbReference type="KEGG" id="pri:PRIO_5899"/>
<keyword evidence="2" id="KW-0479">Metal-binding</keyword>
<evidence type="ECO:0000256" key="2">
    <source>
        <dbReference type="PIRSR" id="PIRSR006232-1"/>
    </source>
</evidence>
<dbReference type="Gene3D" id="2.60.120.10">
    <property type="entry name" value="Jelly Rolls"/>
    <property type="match status" value="2"/>
</dbReference>
<dbReference type="CDD" id="cd02910">
    <property type="entry name" value="cupin_Yhhw_N"/>
    <property type="match status" value="1"/>
</dbReference>
<organism evidence="6 7">
    <name type="scientific">Paenibacillus riograndensis SBR5</name>
    <dbReference type="NCBI Taxonomy" id="1073571"/>
    <lineage>
        <taxon>Bacteria</taxon>
        <taxon>Bacillati</taxon>
        <taxon>Bacillota</taxon>
        <taxon>Bacilli</taxon>
        <taxon>Bacillales</taxon>
        <taxon>Paenibacillaceae</taxon>
        <taxon>Paenibacillus</taxon>
        <taxon>Paenibacillus sonchi group</taxon>
    </lineage>
</organism>
<dbReference type="SUPFAM" id="SSF51182">
    <property type="entry name" value="RmlC-like cupins"/>
    <property type="match status" value="1"/>
</dbReference>
<reference evidence="7" key="1">
    <citation type="submission" date="2015-03" db="EMBL/GenBank/DDBJ databases">
        <authorList>
            <person name="Wibberg D."/>
        </authorList>
    </citation>
    <scope>NUCLEOTIDE SEQUENCE [LARGE SCALE GENOMIC DNA]</scope>
</reference>
<dbReference type="PATRIC" id="fig|1073571.4.peg.6313"/>
<feature type="binding site" evidence="2">
    <location>
        <position position="59"/>
    </location>
    <ligand>
        <name>Fe cation</name>
        <dbReference type="ChEBI" id="CHEBI:24875"/>
    </ligand>
</feature>
<evidence type="ECO:0000313" key="7">
    <source>
        <dbReference type="Proteomes" id="UP000033163"/>
    </source>
</evidence>
<protein>
    <submittedName>
        <fullName evidence="6">Transcription cofactor, metal binding pirin domain protein</fullName>
    </submittedName>
</protein>
<feature type="domain" description="Pirin N-terminal" evidence="4">
    <location>
        <begin position="12"/>
        <end position="121"/>
    </location>
</feature>
<name>A0A0E3WJ69_9BACL</name>
<dbReference type="STRING" id="483937.AMQ84_11385"/>